<evidence type="ECO:0000313" key="3">
    <source>
        <dbReference type="Proteomes" id="UP001239019"/>
    </source>
</evidence>
<gene>
    <name evidence="2" type="ORF">RBH19_02630</name>
</gene>
<dbReference type="SUPFAM" id="SSF56112">
    <property type="entry name" value="Protein kinase-like (PK-like)"/>
    <property type="match status" value="1"/>
</dbReference>
<name>A0ABU0W4E0_9GAMM</name>
<reference evidence="2 3" key="1">
    <citation type="submission" date="2023-08" db="EMBL/GenBank/DDBJ databases">
        <title>Whole-genome sequencing of halo(alkali)philic microorganisms from hypersaline lakes.</title>
        <authorList>
            <person name="Sorokin D.Y."/>
            <person name="Abbas B."/>
            <person name="Merkel A.Y."/>
        </authorList>
    </citation>
    <scope>NUCLEOTIDE SEQUENCE [LARGE SCALE GENOMIC DNA]</scope>
    <source>
        <strain evidence="2 3">AB-CW4</strain>
    </source>
</reference>
<dbReference type="EMBL" id="JAVDDT010000001">
    <property type="protein sequence ID" value="MDQ2068768.1"/>
    <property type="molecule type" value="Genomic_DNA"/>
</dbReference>
<comment type="caution">
    <text evidence="2">The sequence shown here is derived from an EMBL/GenBank/DDBJ whole genome shotgun (WGS) entry which is preliminary data.</text>
</comment>
<dbReference type="InterPro" id="IPR011009">
    <property type="entry name" value="Kinase-like_dom_sf"/>
</dbReference>
<protein>
    <submittedName>
        <fullName evidence="2">Phosphotransferase</fullName>
    </submittedName>
</protein>
<evidence type="ECO:0000313" key="2">
    <source>
        <dbReference type="EMBL" id="MDQ2068768.1"/>
    </source>
</evidence>
<dbReference type="Proteomes" id="UP001239019">
    <property type="component" value="Unassembled WGS sequence"/>
</dbReference>
<dbReference type="Gene3D" id="3.30.200.20">
    <property type="entry name" value="Phosphorylase Kinase, domain 1"/>
    <property type="match status" value="1"/>
</dbReference>
<evidence type="ECO:0000259" key="1">
    <source>
        <dbReference type="Pfam" id="PF01636"/>
    </source>
</evidence>
<organism evidence="2 3">
    <name type="scientific">Natronospira bacteriovora</name>
    <dbReference type="NCBI Taxonomy" id="3069753"/>
    <lineage>
        <taxon>Bacteria</taxon>
        <taxon>Pseudomonadati</taxon>
        <taxon>Pseudomonadota</taxon>
        <taxon>Gammaproteobacteria</taxon>
        <taxon>Natronospirales</taxon>
        <taxon>Natronospiraceae</taxon>
        <taxon>Natronospira</taxon>
    </lineage>
</organism>
<dbReference type="Gene3D" id="3.90.1200.10">
    <property type="match status" value="1"/>
</dbReference>
<dbReference type="Pfam" id="PF01636">
    <property type="entry name" value="APH"/>
    <property type="match status" value="1"/>
</dbReference>
<keyword evidence="3" id="KW-1185">Reference proteome</keyword>
<sequence length="333" mass="37311">MSADARLEALKAWLAGLYPQCPFHLAPASADASFRRYFRVSGLESGSLIVMDAPPDREDTAPFRDVAQRLARADIRVPAIRAADIDQGFLLLEDLGRETYLEAFSYRDPAPLMEAAVDTLVRMQSGTETEGLPEYDRDLLMRELALFPDWYLARERGIDVPGEERELLESLFRELCDRALAQPRVFVHRDFMPRNLMASHPAPGVIDFQDAVLGPISYDPVCLFMDAFHSFPAATVQAGLSRFHRQALAAGLPVPHSRSDFLDDCRWMAVHRHLKVIGIFARIAHRDGKPHYLSDVPRFFAYLRQAAAAEPALRPLQSLIERWSPGAARGASA</sequence>
<feature type="domain" description="Aminoglycoside phosphotransferase" evidence="1">
    <location>
        <begin position="25"/>
        <end position="244"/>
    </location>
</feature>
<accession>A0ABU0W4E0</accession>
<dbReference type="RefSeq" id="WP_306727244.1">
    <property type="nucleotide sequence ID" value="NZ_JAVDDT010000001.1"/>
</dbReference>
<proteinExistence type="predicted"/>
<dbReference type="InterPro" id="IPR002575">
    <property type="entry name" value="Aminoglycoside_PTrfase"/>
</dbReference>